<dbReference type="GO" id="GO:0016740">
    <property type="term" value="F:transferase activity"/>
    <property type="evidence" value="ECO:0007669"/>
    <property type="project" value="UniProtKB-KW"/>
</dbReference>
<evidence type="ECO:0000313" key="3">
    <source>
        <dbReference type="EMBL" id="RZS75897.1"/>
    </source>
</evidence>
<dbReference type="EMBL" id="SGXA01000001">
    <property type="protein sequence ID" value="RZS75897.1"/>
    <property type="molecule type" value="Genomic_DNA"/>
</dbReference>
<organism evidence="3 4">
    <name type="scientific">Pseudobacter ginsenosidimutans</name>
    <dbReference type="NCBI Taxonomy" id="661488"/>
    <lineage>
        <taxon>Bacteria</taxon>
        <taxon>Pseudomonadati</taxon>
        <taxon>Bacteroidota</taxon>
        <taxon>Chitinophagia</taxon>
        <taxon>Chitinophagales</taxon>
        <taxon>Chitinophagaceae</taxon>
        <taxon>Pseudobacter</taxon>
    </lineage>
</organism>
<dbReference type="SUPFAM" id="SSF53448">
    <property type="entry name" value="Nucleotide-diphospho-sugar transferases"/>
    <property type="match status" value="1"/>
</dbReference>
<reference evidence="3 4" key="1">
    <citation type="submission" date="2019-02" db="EMBL/GenBank/DDBJ databases">
        <title>Genomic Encyclopedia of Type Strains, Phase IV (KMG-IV): sequencing the most valuable type-strain genomes for metagenomic binning, comparative biology and taxonomic classification.</title>
        <authorList>
            <person name="Goeker M."/>
        </authorList>
    </citation>
    <scope>NUCLEOTIDE SEQUENCE [LARGE SCALE GENOMIC DNA]</scope>
    <source>
        <strain evidence="3 4">DSM 18116</strain>
    </source>
</reference>
<comment type="caution">
    <text evidence="3">The sequence shown here is derived from an EMBL/GenBank/DDBJ whole genome shotgun (WGS) entry which is preliminary data.</text>
</comment>
<dbReference type="PANTHER" id="PTHR43630:SF2">
    <property type="entry name" value="GLYCOSYLTRANSFERASE"/>
    <property type="match status" value="1"/>
</dbReference>
<evidence type="ECO:0000313" key="4">
    <source>
        <dbReference type="Proteomes" id="UP000293874"/>
    </source>
</evidence>
<name>A0A4V2F235_9BACT</name>
<protein>
    <submittedName>
        <fullName evidence="3">Glycosyltransferase involved in cell wall biosynthesis</fullName>
    </submittedName>
</protein>
<dbReference type="CDD" id="cd02511">
    <property type="entry name" value="Beta4Glucosyltransferase"/>
    <property type="match status" value="1"/>
</dbReference>
<dbReference type="AlphaFoldDB" id="A0A4V2F235"/>
<dbReference type="PANTHER" id="PTHR43630">
    <property type="entry name" value="POLY-BETA-1,6-N-ACETYL-D-GLUCOSAMINE SYNTHASE"/>
    <property type="match status" value="1"/>
</dbReference>
<dbReference type="InterPro" id="IPR029044">
    <property type="entry name" value="Nucleotide-diphossugar_trans"/>
</dbReference>
<proteinExistence type="inferred from homology"/>
<comment type="similarity">
    <text evidence="1">Belongs to the glycosyltransferase 2 family. WaaE/KdtX subfamily.</text>
</comment>
<keyword evidence="3" id="KW-0808">Transferase</keyword>
<dbReference type="OrthoDB" id="9815923at2"/>
<sequence>MKRTMDKEKPAFGGVSAVIITYNEEANIRRTLQKLHWCDEIVIVDSYSTDKTVAICREFNCTIFFKEFEGYGVQKRFAVSKASHNWVLCIDADEVLSNELVDEIMQISPADAVASNGFSFRMNLVFLGKEFKHGKESGRYFTRLFNKQKGGFTNDKVHEAIRVDGPVKKLNHIILHYSYSSLHQCLEKNNRYSTYSAEMAFSKGKDKSMLVILLGLPFNFFKYYFLERNMLNGVKGFYWSVFSSYYHFSKHVKLKELRQACRQHATISSTTLSKA</sequence>
<dbReference type="Proteomes" id="UP000293874">
    <property type="component" value="Unassembled WGS sequence"/>
</dbReference>
<dbReference type="RefSeq" id="WP_130540231.1">
    <property type="nucleotide sequence ID" value="NZ_CP042431.1"/>
</dbReference>
<keyword evidence="4" id="KW-1185">Reference proteome</keyword>
<accession>A0A4V2F235</accession>
<feature type="domain" description="Glycosyltransferase 2-like" evidence="2">
    <location>
        <begin position="16"/>
        <end position="110"/>
    </location>
</feature>
<dbReference type="InterPro" id="IPR001173">
    <property type="entry name" value="Glyco_trans_2-like"/>
</dbReference>
<dbReference type="Gene3D" id="3.90.550.10">
    <property type="entry name" value="Spore Coat Polysaccharide Biosynthesis Protein SpsA, Chain A"/>
    <property type="match status" value="1"/>
</dbReference>
<gene>
    <name evidence="3" type="ORF">EV199_1773</name>
</gene>
<evidence type="ECO:0000256" key="1">
    <source>
        <dbReference type="ARBA" id="ARBA00038494"/>
    </source>
</evidence>
<dbReference type="Pfam" id="PF00535">
    <property type="entry name" value="Glycos_transf_2"/>
    <property type="match status" value="1"/>
</dbReference>
<evidence type="ECO:0000259" key="2">
    <source>
        <dbReference type="Pfam" id="PF00535"/>
    </source>
</evidence>